<dbReference type="OrthoDB" id="5219809at2759"/>
<dbReference type="InterPro" id="IPR003615">
    <property type="entry name" value="HNH_nuc"/>
</dbReference>
<accession>A0A165ZI61</accession>
<dbReference type="Proteomes" id="UP000076798">
    <property type="component" value="Unassembled WGS sequence"/>
</dbReference>
<gene>
    <name evidence="2" type="ORF">SISSUDRAFT_1036380</name>
</gene>
<feature type="domain" description="HNH nuclease" evidence="1">
    <location>
        <begin position="164"/>
        <end position="253"/>
    </location>
</feature>
<organism evidence="2 3">
    <name type="scientific">Sistotremastrum suecicum HHB10207 ss-3</name>
    <dbReference type="NCBI Taxonomy" id="1314776"/>
    <lineage>
        <taxon>Eukaryota</taxon>
        <taxon>Fungi</taxon>
        <taxon>Dikarya</taxon>
        <taxon>Basidiomycota</taxon>
        <taxon>Agaricomycotina</taxon>
        <taxon>Agaricomycetes</taxon>
        <taxon>Sistotremastrales</taxon>
        <taxon>Sistotremastraceae</taxon>
        <taxon>Sistotremastrum</taxon>
    </lineage>
</organism>
<evidence type="ECO:0000259" key="1">
    <source>
        <dbReference type="Pfam" id="PF13391"/>
    </source>
</evidence>
<dbReference type="EMBL" id="KV428187">
    <property type="protein sequence ID" value="KZT34328.1"/>
    <property type="molecule type" value="Genomic_DNA"/>
</dbReference>
<evidence type="ECO:0000313" key="2">
    <source>
        <dbReference type="EMBL" id="KZT34328.1"/>
    </source>
</evidence>
<evidence type="ECO:0000313" key="3">
    <source>
        <dbReference type="Proteomes" id="UP000076798"/>
    </source>
</evidence>
<proteinExistence type="predicted"/>
<dbReference type="Pfam" id="PF13391">
    <property type="entry name" value="HNH_2"/>
    <property type="match status" value="1"/>
</dbReference>
<name>A0A165ZI61_9AGAM</name>
<protein>
    <recommendedName>
        <fullName evidence="1">HNH nuclease domain-containing protein</fullName>
    </recommendedName>
</protein>
<sequence length="339" mass="39178">MAQFADAFQDPIGWGIPRDDRHNVSLFGTSLEHDELLPMAGIWVHPEQNFPVSYRVFYKMLLAVLIVRRKYQLINNRITPISWDIAPDLLYFIPVVAAEIEGQPTMSFAQGSLVFLANSDQFLLPGISLALCTFESETTQQQQSIALAPGDLPFFARIGRTTAGFQGAHVFPLAHQRNEHGFNGQIQWNVFIENHPNLIQDNGWLFTREHMRWGRTRDASDAMEYRRMNSMMNMVIMQTELHVLFDKHEITVDPDTGRIYNLTSSEKEGLQQQIYRSTFIPRFPRQNEDGEDNMISNMSPPAALFQYHFNQACAYWIRNLSITEERTRALVWHRLEELG</sequence>
<dbReference type="AlphaFoldDB" id="A0A165ZI61"/>
<reference evidence="2 3" key="1">
    <citation type="journal article" date="2016" name="Mol. Biol. Evol.">
        <title>Comparative Genomics of Early-Diverging Mushroom-Forming Fungi Provides Insights into the Origins of Lignocellulose Decay Capabilities.</title>
        <authorList>
            <person name="Nagy L.G."/>
            <person name="Riley R."/>
            <person name="Tritt A."/>
            <person name="Adam C."/>
            <person name="Daum C."/>
            <person name="Floudas D."/>
            <person name="Sun H."/>
            <person name="Yadav J.S."/>
            <person name="Pangilinan J."/>
            <person name="Larsson K.H."/>
            <person name="Matsuura K."/>
            <person name="Barry K."/>
            <person name="Labutti K."/>
            <person name="Kuo R."/>
            <person name="Ohm R.A."/>
            <person name="Bhattacharya S.S."/>
            <person name="Shirouzu T."/>
            <person name="Yoshinaga Y."/>
            <person name="Martin F.M."/>
            <person name="Grigoriev I.V."/>
            <person name="Hibbett D.S."/>
        </authorList>
    </citation>
    <scope>NUCLEOTIDE SEQUENCE [LARGE SCALE GENOMIC DNA]</scope>
    <source>
        <strain evidence="2 3">HHB10207 ss-3</strain>
    </source>
</reference>
<keyword evidence="3" id="KW-1185">Reference proteome</keyword>